<feature type="compositionally biased region" description="Low complexity" evidence="1">
    <location>
        <begin position="87"/>
        <end position="133"/>
    </location>
</feature>
<dbReference type="AlphaFoldDB" id="A0A6S7BFE6"/>
<dbReference type="Pfam" id="PF12836">
    <property type="entry name" value="HHH_3"/>
    <property type="match status" value="1"/>
</dbReference>
<evidence type="ECO:0000313" key="4">
    <source>
        <dbReference type="Proteomes" id="UP000494115"/>
    </source>
</evidence>
<keyword evidence="2" id="KW-0732">Signal</keyword>
<evidence type="ECO:0008006" key="5">
    <source>
        <dbReference type="Google" id="ProtNLM"/>
    </source>
</evidence>
<organism evidence="3 4">
    <name type="scientific">Pararobbsia alpina</name>
    <dbReference type="NCBI Taxonomy" id="621374"/>
    <lineage>
        <taxon>Bacteria</taxon>
        <taxon>Pseudomonadati</taxon>
        <taxon>Pseudomonadota</taxon>
        <taxon>Betaproteobacteria</taxon>
        <taxon>Burkholderiales</taxon>
        <taxon>Burkholderiaceae</taxon>
        <taxon>Pararobbsia</taxon>
    </lineage>
</organism>
<dbReference type="PANTHER" id="PTHR21180:SF32">
    <property type="entry name" value="ENDONUCLEASE_EXONUCLEASE_PHOSPHATASE FAMILY DOMAIN-CONTAINING PROTEIN 1"/>
    <property type="match status" value="1"/>
</dbReference>
<dbReference type="GO" id="GO:0015627">
    <property type="term" value="C:type II protein secretion system complex"/>
    <property type="evidence" value="ECO:0007669"/>
    <property type="project" value="TreeGrafter"/>
</dbReference>
<dbReference type="Proteomes" id="UP000494115">
    <property type="component" value="Unassembled WGS sequence"/>
</dbReference>
<accession>A0A6S7BFE6</accession>
<proteinExistence type="predicted"/>
<feature type="region of interest" description="Disordered" evidence="1">
    <location>
        <begin position="82"/>
        <end position="162"/>
    </location>
</feature>
<dbReference type="GO" id="GO:0015628">
    <property type="term" value="P:protein secretion by the type II secretion system"/>
    <property type="evidence" value="ECO:0007669"/>
    <property type="project" value="TreeGrafter"/>
</dbReference>
<keyword evidence="4" id="KW-1185">Reference proteome</keyword>
<dbReference type="Gene3D" id="1.10.150.280">
    <property type="entry name" value="AF1531-like domain"/>
    <property type="match status" value="1"/>
</dbReference>
<evidence type="ECO:0000256" key="1">
    <source>
        <dbReference type="SAM" id="MobiDB-lite"/>
    </source>
</evidence>
<dbReference type="PANTHER" id="PTHR21180">
    <property type="entry name" value="ENDONUCLEASE/EXONUCLEASE/PHOSPHATASE FAMILY DOMAIN-CONTAINING PROTEIN 1"/>
    <property type="match status" value="1"/>
</dbReference>
<dbReference type="EMBL" id="CADIKM010000030">
    <property type="protein sequence ID" value="CAB3798623.1"/>
    <property type="molecule type" value="Genomic_DNA"/>
</dbReference>
<feature type="chain" id="PRO_5028822096" description="ComE operon protein 1" evidence="2">
    <location>
        <begin position="22"/>
        <end position="162"/>
    </location>
</feature>
<dbReference type="RefSeq" id="WP_175107036.1">
    <property type="nucleotide sequence ID" value="NZ_CADIKM010000030.1"/>
</dbReference>
<dbReference type="SUPFAM" id="SSF47781">
    <property type="entry name" value="RuvA domain 2-like"/>
    <property type="match status" value="1"/>
</dbReference>
<evidence type="ECO:0000313" key="3">
    <source>
        <dbReference type="EMBL" id="CAB3798623.1"/>
    </source>
</evidence>
<protein>
    <recommendedName>
        <fullName evidence="5">ComE operon protein 1</fullName>
    </recommendedName>
</protein>
<evidence type="ECO:0000256" key="2">
    <source>
        <dbReference type="SAM" id="SignalP"/>
    </source>
</evidence>
<dbReference type="InterPro" id="IPR010994">
    <property type="entry name" value="RuvA_2-like"/>
</dbReference>
<gene>
    <name evidence="3" type="ORF">LMG28138_04470</name>
</gene>
<feature type="compositionally biased region" description="Low complexity" evidence="1">
    <location>
        <begin position="145"/>
        <end position="162"/>
    </location>
</feature>
<name>A0A6S7BFE6_9BURK</name>
<dbReference type="InterPro" id="IPR051675">
    <property type="entry name" value="Endo/Exo/Phosphatase_dom_1"/>
</dbReference>
<feature type="signal peptide" evidence="2">
    <location>
        <begin position="1"/>
        <end position="21"/>
    </location>
</feature>
<sequence>MIKKLLMVVLGWLLIAASVSALELNSASQAELDALKGIGPVKSKAIIDERTKNGPFKNADDFAKRVKGVGDKTVVNLEAQGLTINGSAAPPTGSTAKAAAPAKAPGTNVKSTPATTTASAADTGDMASSAQGKKSTKASKKEKAAASAASAAAAASSLSKTK</sequence>
<reference evidence="3 4" key="1">
    <citation type="submission" date="2020-04" db="EMBL/GenBank/DDBJ databases">
        <authorList>
            <person name="De Canck E."/>
        </authorList>
    </citation>
    <scope>NUCLEOTIDE SEQUENCE [LARGE SCALE GENOMIC DNA]</scope>
    <source>
        <strain evidence="3 4">LMG 28138</strain>
    </source>
</reference>